<keyword evidence="5" id="KW-1185">Reference proteome</keyword>
<feature type="chain" id="PRO_5045096934" description="V8-like Glu-specific endopeptidase" evidence="3">
    <location>
        <begin position="20"/>
        <end position="305"/>
    </location>
</feature>
<dbReference type="Proteomes" id="UP001285352">
    <property type="component" value="Unassembled WGS sequence"/>
</dbReference>
<dbReference type="InterPro" id="IPR009003">
    <property type="entry name" value="Peptidase_S1_PA"/>
</dbReference>
<dbReference type="RefSeq" id="WP_319980982.1">
    <property type="nucleotide sequence ID" value="NZ_JAXAVU010000017.1"/>
</dbReference>
<accession>A0ABU4VBB2</accession>
<feature type="signal peptide" evidence="3">
    <location>
        <begin position="1"/>
        <end position="19"/>
    </location>
</feature>
<evidence type="ECO:0000313" key="5">
    <source>
        <dbReference type="Proteomes" id="UP001285352"/>
    </source>
</evidence>
<sequence length="305" mass="32529">MRILSVVALLLLGAPGLAAASPPDSDVVVHDLDTDGVVAYWTPERIAAMPTGPSAPPGTPAVDDPTGAPAPNSRSIGRLFFVDRDGEDSSCTATVVVSANKRTAVTGGHCVHTANLIGQDPRWHSKMLFVPGFRDGARPFGEFVVRRAIVNRTWITDDQQSEYDQAFLVLDKPSGVSENIAFDRPADRFAREYGYPRAAGQPGHQGRPEFTGQRLAQCWGTPAHNPGHPEQPADENLWGVPCDMGGGSSGGPRISGNAVVGVNIQSFHLDANGQWVAPGQGVRHLGGAQFSWRITAPLYQRAQRG</sequence>
<dbReference type="Gene3D" id="2.40.10.10">
    <property type="entry name" value="Trypsin-like serine proteases"/>
    <property type="match status" value="2"/>
</dbReference>
<name>A0ABU4VBB2_9PSEU</name>
<dbReference type="SUPFAM" id="SSF50494">
    <property type="entry name" value="Trypsin-like serine proteases"/>
    <property type="match status" value="1"/>
</dbReference>
<proteinExistence type="predicted"/>
<evidence type="ECO:0008006" key="6">
    <source>
        <dbReference type="Google" id="ProtNLM"/>
    </source>
</evidence>
<evidence type="ECO:0000313" key="4">
    <source>
        <dbReference type="EMBL" id="MDX8148994.1"/>
    </source>
</evidence>
<dbReference type="EMBL" id="JAXAVU010000017">
    <property type="protein sequence ID" value="MDX8148994.1"/>
    <property type="molecule type" value="Genomic_DNA"/>
</dbReference>
<feature type="region of interest" description="Disordered" evidence="2">
    <location>
        <begin position="49"/>
        <end position="69"/>
    </location>
</feature>
<dbReference type="InterPro" id="IPR050966">
    <property type="entry name" value="Glutamyl_endopeptidase"/>
</dbReference>
<dbReference type="PANTHER" id="PTHR15462">
    <property type="entry name" value="SERINE PROTEASE"/>
    <property type="match status" value="1"/>
</dbReference>
<organism evidence="4 5">
    <name type="scientific">Lentzea sokolovensis</name>
    <dbReference type="NCBI Taxonomy" id="3095429"/>
    <lineage>
        <taxon>Bacteria</taxon>
        <taxon>Bacillati</taxon>
        <taxon>Actinomycetota</taxon>
        <taxon>Actinomycetes</taxon>
        <taxon>Pseudonocardiales</taxon>
        <taxon>Pseudonocardiaceae</taxon>
        <taxon>Lentzea</taxon>
    </lineage>
</organism>
<evidence type="ECO:0000256" key="3">
    <source>
        <dbReference type="SAM" id="SignalP"/>
    </source>
</evidence>
<gene>
    <name evidence="4" type="ORF">SK854_43225</name>
</gene>
<protein>
    <recommendedName>
        <fullName evidence="6">V8-like Glu-specific endopeptidase</fullName>
    </recommendedName>
</protein>
<evidence type="ECO:0000256" key="1">
    <source>
        <dbReference type="ARBA" id="ARBA00022729"/>
    </source>
</evidence>
<reference evidence="4 5" key="2">
    <citation type="submission" date="2023-11" db="EMBL/GenBank/DDBJ databases">
        <authorList>
            <person name="Lara A.C."/>
            <person name="Chronakova A."/>
        </authorList>
    </citation>
    <scope>NUCLEOTIDE SEQUENCE [LARGE SCALE GENOMIC DNA]</scope>
    <source>
        <strain evidence="4 5">BCCO 10_0061</strain>
    </source>
</reference>
<dbReference type="InterPro" id="IPR043504">
    <property type="entry name" value="Peptidase_S1_PA_chymotrypsin"/>
</dbReference>
<comment type="caution">
    <text evidence="4">The sequence shown here is derived from an EMBL/GenBank/DDBJ whole genome shotgun (WGS) entry which is preliminary data.</text>
</comment>
<keyword evidence="1 3" id="KW-0732">Signal</keyword>
<evidence type="ECO:0000256" key="2">
    <source>
        <dbReference type="SAM" id="MobiDB-lite"/>
    </source>
</evidence>
<reference evidence="4 5" key="1">
    <citation type="submission" date="2023-11" db="EMBL/GenBank/DDBJ databases">
        <title>Lentzea sokolovensis, sp. nov., Lentzea kristufkii, sp. nov., and Lentzea miocenensis, sp. nov., rare actinobacteria from Sokolov Coal Basin, Miocene lacustrine sediment, Czech Republic.</title>
        <authorList>
            <person name="Lara A."/>
            <person name="Kotroba L."/>
            <person name="Nouioui I."/>
            <person name="Neumann-Schaal M."/>
            <person name="Mast Y."/>
            <person name="Chronakova A."/>
        </authorList>
    </citation>
    <scope>NUCLEOTIDE SEQUENCE [LARGE SCALE GENOMIC DNA]</scope>
    <source>
        <strain evidence="4 5">BCCO 10_0061</strain>
    </source>
</reference>